<reference evidence="1" key="1">
    <citation type="submission" date="2012-09" db="EMBL/GenBank/DDBJ databases">
        <title>Metagenomic Characterization of a Microbial Community in Wastewater Detects High Levels of Antibiotic Resistance.</title>
        <authorList>
            <person name="Abrams M."/>
            <person name="Caldwell A."/>
            <person name="Vandaei E."/>
            <person name="Lee W."/>
            <person name="Perrott J."/>
            <person name="Khan S.Y."/>
            <person name="Ta J."/>
            <person name="Romero D."/>
            <person name="Nguyen V."/>
            <person name="Pourmand N."/>
            <person name="Ouverney C.C."/>
        </authorList>
    </citation>
    <scope>NUCLEOTIDE SEQUENCE</scope>
</reference>
<dbReference type="Pfam" id="PF21825">
    <property type="entry name" value="crAss001_48"/>
    <property type="match status" value="1"/>
</dbReference>
<protein>
    <submittedName>
        <fullName evidence="1">Uncharacterized protein</fullName>
    </submittedName>
</protein>
<dbReference type="EMBL" id="JX649887">
    <property type="protein sequence ID" value="AGC71939.1"/>
    <property type="molecule type" value="Genomic_DNA"/>
</dbReference>
<sequence length="91" mass="10738">MCWCTPSIRTPNCGSPECHPPNKTVKPGKRSEWQLRVIDERDELVQRIDKLTIFLGKESSKLDSEDRDLLIEQRECMSSYLRTINKRIDRF</sequence>
<organism evidence="1">
    <name type="scientific">uncultured bacterium A1Q1_fos_25</name>
    <dbReference type="NCBI Taxonomy" id="1256569"/>
    <lineage>
        <taxon>Bacteria</taxon>
        <taxon>environmental samples</taxon>
    </lineage>
</organism>
<evidence type="ECO:0000313" key="1">
    <source>
        <dbReference type="EMBL" id="AGC71939.1"/>
    </source>
</evidence>
<proteinExistence type="predicted"/>
<accession>L7VWI9</accession>
<dbReference type="AlphaFoldDB" id="L7VWI9"/>
<name>L7VWI9_9BACT</name>
<dbReference type="InterPro" id="IPR054052">
    <property type="entry name" value="Y16Q-like"/>
</dbReference>